<evidence type="ECO:0000256" key="5">
    <source>
        <dbReference type="ARBA" id="ARBA00023136"/>
    </source>
</evidence>
<feature type="domain" description="MacB-like periplasmic core" evidence="8">
    <location>
        <begin position="445"/>
        <end position="654"/>
    </location>
</feature>
<evidence type="ECO:0000259" key="8">
    <source>
        <dbReference type="Pfam" id="PF12704"/>
    </source>
</evidence>
<evidence type="ECO:0000256" key="4">
    <source>
        <dbReference type="ARBA" id="ARBA00022989"/>
    </source>
</evidence>
<feature type="transmembrane region" description="Helical" evidence="6">
    <location>
        <begin position="21"/>
        <end position="42"/>
    </location>
</feature>
<dbReference type="RefSeq" id="WP_317487652.1">
    <property type="nucleotide sequence ID" value="NZ_CP136051.1"/>
</dbReference>
<dbReference type="Proteomes" id="UP001302349">
    <property type="component" value="Chromosome"/>
</dbReference>
<gene>
    <name evidence="9" type="ORF">RT717_17360</name>
</gene>
<dbReference type="EMBL" id="CP136051">
    <property type="protein sequence ID" value="WOK04853.1"/>
    <property type="molecule type" value="Genomic_DNA"/>
</dbReference>
<keyword evidence="3 6" id="KW-0812">Transmembrane</keyword>
<feature type="transmembrane region" description="Helical" evidence="6">
    <location>
        <begin position="295"/>
        <end position="315"/>
    </location>
</feature>
<keyword evidence="2" id="KW-1003">Cell membrane</keyword>
<comment type="subcellular location">
    <subcellularLocation>
        <location evidence="1">Cell membrane</location>
        <topology evidence="1">Multi-pass membrane protein</topology>
    </subcellularLocation>
</comment>
<feature type="domain" description="MacB-like periplasmic core" evidence="8">
    <location>
        <begin position="20"/>
        <end position="238"/>
    </location>
</feature>
<dbReference type="PANTHER" id="PTHR30572:SF18">
    <property type="entry name" value="ABC-TYPE MACROLIDE FAMILY EXPORT SYSTEM PERMEASE COMPONENT 2"/>
    <property type="match status" value="1"/>
</dbReference>
<protein>
    <submittedName>
        <fullName evidence="9">ABC transporter permease</fullName>
    </submittedName>
</protein>
<proteinExistence type="predicted"/>
<name>A0ABZ0IK45_9BACT</name>
<keyword evidence="10" id="KW-1185">Reference proteome</keyword>
<feature type="transmembrane region" description="Helical" evidence="6">
    <location>
        <begin position="774"/>
        <end position="796"/>
    </location>
</feature>
<dbReference type="Pfam" id="PF02687">
    <property type="entry name" value="FtsX"/>
    <property type="match status" value="2"/>
</dbReference>
<dbReference type="PANTHER" id="PTHR30572">
    <property type="entry name" value="MEMBRANE COMPONENT OF TRANSPORTER-RELATED"/>
    <property type="match status" value="1"/>
</dbReference>
<feature type="domain" description="ABC3 transporter permease C-terminal" evidence="7">
    <location>
        <begin position="690"/>
        <end position="798"/>
    </location>
</feature>
<feature type="transmembrane region" description="Helical" evidence="6">
    <location>
        <begin position="434"/>
        <end position="458"/>
    </location>
</feature>
<evidence type="ECO:0000256" key="2">
    <source>
        <dbReference type="ARBA" id="ARBA00022475"/>
    </source>
</evidence>
<organism evidence="9 10">
    <name type="scientific">Imperialibacter roseus</name>
    <dbReference type="NCBI Taxonomy" id="1324217"/>
    <lineage>
        <taxon>Bacteria</taxon>
        <taxon>Pseudomonadati</taxon>
        <taxon>Bacteroidota</taxon>
        <taxon>Cytophagia</taxon>
        <taxon>Cytophagales</taxon>
        <taxon>Flammeovirgaceae</taxon>
        <taxon>Imperialibacter</taxon>
    </lineage>
</organism>
<sequence length="810" mass="90555">MFKSALLIGIRNLLKNKLHSAINLSGFAIGITCSLLILAFVWDELHYDRFHPNDDRLYRLALHRSFPGRDVSFATTPFPAGPTLLQDIPEIESYCRLFTPFSSPPRVRIGDIEFYETNRLAADSTFFRLFGVQLKEGDPRNALKDPNSVVLTESTSKKYFGDQEALGKMIKVGDSTLYRVTGVAGDVPNRTHLEFDLLFSLRSFPGAHDGTFWGSYQCLNYFLLKPGVTPEQVKAKIPSVVKQYMGPQVESLLNITFDEYEAAGNRHNYVFQPIQSIHLESNFQNELKPNGDKNYVYLFMVVSVLILCTACFNFVNLSTANSVKRGKEVAVRKVVGSSKLQLIIQFITESIVITLIAVLISCLLFIWLLPYFNQLAEKHIALSDFSLLNVAGLLLVFTALLGTLSGLYPAFFISSFPTLKIFKGELKLSHKKWGFRNILVVAQFMVSIFLMAATLFIYRQMNFMMDKKLGFDKDQVLVIERSNQLGGSLRAFMDELQQVNGVEKASASFHVPGRQMSGGSFHAQGVSATERYLFTAIYADYDFADTYGIKVNEGRFFSKDMASDTAAVLVNQATVDMVGWDNPLEQKILPTAGTLQRIIGVVDDFHFASLHEKVGPLVVFGISPQQLATLSPNLVSVRIGSGAPTKATVQSIEATWSKWMQGSPIQYSFLDQEFNALYQNEERISRVFSTFSILAVCIALIGVVGLSTYIANQRTREIGIRKVLGSSASGILVLLSKDFVQLLIAANLLALPLAWLALSKWLEQYPYQTSLTIWLFPVIGIVFSFFIVLTTCLVTYKKAQMNPSKAIRYE</sequence>
<keyword evidence="5 6" id="KW-0472">Membrane</keyword>
<keyword evidence="4 6" id="KW-1133">Transmembrane helix</keyword>
<evidence type="ECO:0000256" key="6">
    <source>
        <dbReference type="SAM" id="Phobius"/>
    </source>
</evidence>
<reference evidence="9 10" key="1">
    <citation type="journal article" date="2023" name="Microbiol. Resour. Announc.">
        <title>Complete Genome Sequence of Imperialibacter roseus strain P4T.</title>
        <authorList>
            <person name="Tizabi D.R."/>
            <person name="Bachvaroff T."/>
            <person name="Hill R.T."/>
        </authorList>
    </citation>
    <scope>NUCLEOTIDE SEQUENCE [LARGE SCALE GENOMIC DNA]</scope>
    <source>
        <strain evidence="9 10">P4T</strain>
    </source>
</reference>
<dbReference type="InterPro" id="IPR025857">
    <property type="entry name" value="MacB_PCD"/>
</dbReference>
<evidence type="ECO:0000313" key="9">
    <source>
        <dbReference type="EMBL" id="WOK04853.1"/>
    </source>
</evidence>
<feature type="transmembrane region" description="Helical" evidence="6">
    <location>
        <begin position="731"/>
        <end position="754"/>
    </location>
</feature>
<accession>A0ABZ0IK45</accession>
<dbReference type="InterPro" id="IPR050250">
    <property type="entry name" value="Macrolide_Exporter_MacB"/>
</dbReference>
<evidence type="ECO:0000256" key="1">
    <source>
        <dbReference type="ARBA" id="ARBA00004651"/>
    </source>
</evidence>
<dbReference type="Pfam" id="PF12704">
    <property type="entry name" value="MacB_PCD"/>
    <property type="match status" value="2"/>
</dbReference>
<feature type="domain" description="ABC3 transporter permease C-terminal" evidence="7">
    <location>
        <begin position="300"/>
        <end position="407"/>
    </location>
</feature>
<dbReference type="InterPro" id="IPR003838">
    <property type="entry name" value="ABC3_permease_C"/>
</dbReference>
<feature type="transmembrane region" description="Helical" evidence="6">
    <location>
        <begin position="342"/>
        <end position="370"/>
    </location>
</feature>
<evidence type="ECO:0000256" key="3">
    <source>
        <dbReference type="ARBA" id="ARBA00022692"/>
    </source>
</evidence>
<feature type="transmembrane region" description="Helical" evidence="6">
    <location>
        <begin position="687"/>
        <end position="710"/>
    </location>
</feature>
<evidence type="ECO:0000313" key="10">
    <source>
        <dbReference type="Proteomes" id="UP001302349"/>
    </source>
</evidence>
<evidence type="ECO:0000259" key="7">
    <source>
        <dbReference type="Pfam" id="PF02687"/>
    </source>
</evidence>
<feature type="transmembrane region" description="Helical" evidence="6">
    <location>
        <begin position="390"/>
        <end position="413"/>
    </location>
</feature>